<accession>A0AAD7RFL1</accession>
<feature type="region of interest" description="Disordered" evidence="1">
    <location>
        <begin position="142"/>
        <end position="162"/>
    </location>
</feature>
<dbReference type="AlphaFoldDB" id="A0AAD7RFL1"/>
<dbReference type="EMBL" id="JAINUG010000297">
    <property type="protein sequence ID" value="KAJ8383284.1"/>
    <property type="molecule type" value="Genomic_DNA"/>
</dbReference>
<comment type="caution">
    <text evidence="2">The sequence shown here is derived from an EMBL/GenBank/DDBJ whole genome shotgun (WGS) entry which is preliminary data.</text>
</comment>
<organism evidence="2 3">
    <name type="scientific">Aldrovandia affinis</name>
    <dbReference type="NCBI Taxonomy" id="143900"/>
    <lineage>
        <taxon>Eukaryota</taxon>
        <taxon>Metazoa</taxon>
        <taxon>Chordata</taxon>
        <taxon>Craniata</taxon>
        <taxon>Vertebrata</taxon>
        <taxon>Euteleostomi</taxon>
        <taxon>Actinopterygii</taxon>
        <taxon>Neopterygii</taxon>
        <taxon>Teleostei</taxon>
        <taxon>Notacanthiformes</taxon>
        <taxon>Halosauridae</taxon>
        <taxon>Aldrovandia</taxon>
    </lineage>
</organism>
<evidence type="ECO:0000313" key="2">
    <source>
        <dbReference type="EMBL" id="KAJ8383284.1"/>
    </source>
</evidence>
<name>A0AAD7RFL1_9TELE</name>
<keyword evidence="3" id="KW-1185">Reference proteome</keyword>
<dbReference type="Proteomes" id="UP001221898">
    <property type="component" value="Unassembled WGS sequence"/>
</dbReference>
<evidence type="ECO:0000256" key="1">
    <source>
        <dbReference type="SAM" id="MobiDB-lite"/>
    </source>
</evidence>
<sequence length="162" mass="17093">MALSAHPLTTRRARPAGLLLAQEVLGRSPQAPGDMPIPDTGQVSPRPRPETCVVSCSLAQMPLGFTFTHAAACNARPHLSREMVACPRRATLTRALANVTRFPFGREVARCHCVGAGRARNTVLRPPLSPLRWPAVSADGRINGHAAGGPGTLNSLQRAAGP</sequence>
<evidence type="ECO:0000313" key="3">
    <source>
        <dbReference type="Proteomes" id="UP001221898"/>
    </source>
</evidence>
<protein>
    <submittedName>
        <fullName evidence="2">Uncharacterized protein</fullName>
    </submittedName>
</protein>
<gene>
    <name evidence="2" type="ORF">AAFF_G00222200</name>
</gene>
<reference evidence="2" key="1">
    <citation type="journal article" date="2023" name="Science">
        <title>Genome structures resolve the early diversification of teleost fishes.</title>
        <authorList>
            <person name="Parey E."/>
            <person name="Louis A."/>
            <person name="Montfort J."/>
            <person name="Bouchez O."/>
            <person name="Roques C."/>
            <person name="Iampietro C."/>
            <person name="Lluch J."/>
            <person name="Castinel A."/>
            <person name="Donnadieu C."/>
            <person name="Desvignes T."/>
            <person name="Floi Bucao C."/>
            <person name="Jouanno E."/>
            <person name="Wen M."/>
            <person name="Mejri S."/>
            <person name="Dirks R."/>
            <person name="Jansen H."/>
            <person name="Henkel C."/>
            <person name="Chen W.J."/>
            <person name="Zahm M."/>
            <person name="Cabau C."/>
            <person name="Klopp C."/>
            <person name="Thompson A.W."/>
            <person name="Robinson-Rechavi M."/>
            <person name="Braasch I."/>
            <person name="Lecointre G."/>
            <person name="Bobe J."/>
            <person name="Postlethwait J.H."/>
            <person name="Berthelot C."/>
            <person name="Roest Crollius H."/>
            <person name="Guiguen Y."/>
        </authorList>
    </citation>
    <scope>NUCLEOTIDE SEQUENCE</scope>
    <source>
        <strain evidence="2">NC1722</strain>
    </source>
</reference>
<proteinExistence type="predicted"/>
<feature type="compositionally biased region" description="Polar residues" evidence="1">
    <location>
        <begin position="152"/>
        <end position="162"/>
    </location>
</feature>